<gene>
    <name evidence="1" type="ORF">CGW93_02185</name>
</gene>
<organism evidence="1 2">
    <name type="scientific">candidate division WOR-3 bacterium 4484_18</name>
    <dbReference type="NCBI Taxonomy" id="2020626"/>
    <lineage>
        <taxon>Bacteria</taxon>
        <taxon>Bacteria division WOR-3</taxon>
    </lineage>
</organism>
<dbReference type="Proteomes" id="UP000216312">
    <property type="component" value="Unassembled WGS sequence"/>
</dbReference>
<protein>
    <submittedName>
        <fullName evidence="1">Uncharacterized protein</fullName>
    </submittedName>
</protein>
<proteinExistence type="predicted"/>
<reference evidence="2" key="1">
    <citation type="submission" date="2017-07" db="EMBL/GenBank/DDBJ databases">
        <title>Novel pathways for hydrocarbon cycling and metabolic interdependencies in hydrothermal sediment communities.</title>
        <authorList>
            <person name="Dombrowski N."/>
            <person name="Seitz K."/>
            <person name="Teske A."/>
            <person name="Baker B."/>
        </authorList>
    </citation>
    <scope>NUCLEOTIDE SEQUENCE [LARGE SCALE GENOMIC DNA]</scope>
</reference>
<dbReference type="EMBL" id="NMUJ01000018">
    <property type="protein sequence ID" value="OYV03182.1"/>
    <property type="molecule type" value="Genomic_DNA"/>
</dbReference>
<dbReference type="SUPFAM" id="SSF82171">
    <property type="entry name" value="DPP6 N-terminal domain-like"/>
    <property type="match status" value="1"/>
</dbReference>
<evidence type="ECO:0000313" key="1">
    <source>
        <dbReference type="EMBL" id="OYV03182.1"/>
    </source>
</evidence>
<comment type="caution">
    <text evidence="1">The sequence shown here is derived from an EMBL/GenBank/DDBJ whole genome shotgun (WGS) entry which is preliminary data.</text>
</comment>
<dbReference type="AlphaFoldDB" id="A0A257LUS5"/>
<accession>A0A257LUS5</accession>
<name>A0A257LUS5_UNCW3</name>
<sequence length="349" mass="40633">MLQLLLSATIMGGAFSDDTLLYFYTRDSLYWQDTVICVDGRLVEGKSHIAIYSIDDGWLDCVLWDKYGHKLYKLKVEVDTLEFGRLELSPTGDLIILYDRVGRFDVYGERKFPRSTSPWVPISKFNLYTSIEFRDKYIDEPIVYLEFTDDGEPILIELEDYRSPRTCVIWYDVDYSEPACYELEGIPEKWTLGDTCLWLQTYEIEGNSIARTSWLISKTTKRMLDVPRAIMGRFTPDGTKLVLVGKEEITIVGLPEGEPLYVYHTYSVPKVRDIKVFDDGFALLRATVDRDEHGFYFKEPQVLMMDFSGKSQIEFMFWGVSFYKPVWQVLPDQRKLLLLTKGGVKQQTW</sequence>
<evidence type="ECO:0000313" key="2">
    <source>
        <dbReference type="Proteomes" id="UP000216312"/>
    </source>
</evidence>